<organism evidence="3 4">
    <name type="scientific">Exocentrus adspersus</name>
    <dbReference type="NCBI Taxonomy" id="1586481"/>
    <lineage>
        <taxon>Eukaryota</taxon>
        <taxon>Metazoa</taxon>
        <taxon>Ecdysozoa</taxon>
        <taxon>Arthropoda</taxon>
        <taxon>Hexapoda</taxon>
        <taxon>Insecta</taxon>
        <taxon>Pterygota</taxon>
        <taxon>Neoptera</taxon>
        <taxon>Endopterygota</taxon>
        <taxon>Coleoptera</taxon>
        <taxon>Polyphaga</taxon>
        <taxon>Cucujiformia</taxon>
        <taxon>Chrysomeloidea</taxon>
        <taxon>Cerambycidae</taxon>
        <taxon>Lamiinae</taxon>
        <taxon>Acanthocinini</taxon>
        <taxon>Exocentrus</taxon>
    </lineage>
</organism>
<dbReference type="GO" id="GO:0007018">
    <property type="term" value="P:microtubule-based movement"/>
    <property type="evidence" value="ECO:0007669"/>
    <property type="project" value="InterPro"/>
</dbReference>
<protein>
    <recommendedName>
        <fullName evidence="2">Dynein heavy chain linker domain-containing protein</fullName>
    </recommendedName>
</protein>
<dbReference type="Pfam" id="PF08393">
    <property type="entry name" value="DHC_N2"/>
    <property type="match status" value="1"/>
</dbReference>
<name>A0AAV8W3Y6_9CUCU</name>
<reference evidence="3 4" key="1">
    <citation type="journal article" date="2023" name="Insect Mol. Biol.">
        <title>Genome sequencing provides insights into the evolution of gene families encoding plant cell wall-degrading enzymes in longhorned beetles.</title>
        <authorList>
            <person name="Shin N.R."/>
            <person name="Okamura Y."/>
            <person name="Kirsch R."/>
            <person name="Pauchet Y."/>
        </authorList>
    </citation>
    <scope>NUCLEOTIDE SEQUENCE [LARGE SCALE GENOMIC DNA]</scope>
    <source>
        <strain evidence="3">EAD_L_NR</strain>
    </source>
</reference>
<dbReference type="GO" id="GO:0045505">
    <property type="term" value="F:dynein intermediate chain binding"/>
    <property type="evidence" value="ECO:0007669"/>
    <property type="project" value="InterPro"/>
</dbReference>
<evidence type="ECO:0000259" key="2">
    <source>
        <dbReference type="Pfam" id="PF08393"/>
    </source>
</evidence>
<gene>
    <name evidence="3" type="ORF">NQ315_013776</name>
</gene>
<keyword evidence="4" id="KW-1185">Reference proteome</keyword>
<dbReference type="Proteomes" id="UP001159042">
    <property type="component" value="Unassembled WGS sequence"/>
</dbReference>
<evidence type="ECO:0000313" key="4">
    <source>
        <dbReference type="Proteomes" id="UP001159042"/>
    </source>
</evidence>
<feature type="domain" description="Dynein heavy chain linker" evidence="2">
    <location>
        <begin position="540"/>
        <end position="588"/>
    </location>
</feature>
<dbReference type="PANTHER" id="PTHR45703:SF8">
    <property type="entry name" value="DYNEINS HEAVY CHAIN"/>
    <property type="match status" value="1"/>
</dbReference>
<comment type="caution">
    <text evidence="3">The sequence shown here is derived from an EMBL/GenBank/DDBJ whole genome shotgun (WGS) entry which is preliminary data.</text>
</comment>
<evidence type="ECO:0000313" key="3">
    <source>
        <dbReference type="EMBL" id="KAJ8921302.1"/>
    </source>
</evidence>
<feature type="coiled-coil region" evidence="1">
    <location>
        <begin position="34"/>
        <end position="61"/>
    </location>
</feature>
<dbReference type="AlphaFoldDB" id="A0AAV8W3Y6"/>
<dbReference type="InterPro" id="IPR013602">
    <property type="entry name" value="Dynein_heavy_linker"/>
</dbReference>
<dbReference type="InterPro" id="IPR026983">
    <property type="entry name" value="DHC"/>
</dbReference>
<dbReference type="GO" id="GO:0051959">
    <property type="term" value="F:dynein light intermediate chain binding"/>
    <property type="evidence" value="ECO:0007669"/>
    <property type="project" value="InterPro"/>
</dbReference>
<dbReference type="EMBL" id="JANEYG010000011">
    <property type="protein sequence ID" value="KAJ8921302.1"/>
    <property type="molecule type" value="Genomic_DNA"/>
</dbReference>
<dbReference type="GO" id="GO:0030286">
    <property type="term" value="C:dynein complex"/>
    <property type="evidence" value="ECO:0007669"/>
    <property type="project" value="InterPro"/>
</dbReference>
<evidence type="ECO:0000256" key="1">
    <source>
        <dbReference type="SAM" id="Coils"/>
    </source>
</evidence>
<accession>A0AAV8W3Y6</accession>
<sequence>MLLDELLSVLFSQGVIPFISSSNPYRVIDLWNYIINLHNLVEHLQNNLQKCQENLNKVKDILTPFARQPLFERKESKRYTLLCIEEKDERLAKRYSDLRSAADEVSNILEENRNILLSNKEENNKWASYIDFVDEIVMSYLYQSVGCSLGYINEHMDATNNLAPLFESQLKLMEPNIVFIPSLDSTDPEGFKSIINDLINSIIDTTSVVRRFSITKDLSYKEEIEANQDIIDIKTDILLNVDLVIEEAYEFCDGFQGYSYLWLDDRTQYLEQFLKYSRPLTNEEMELVMVNDLAAPQCTPPKMEQFREQIDNFENLSNEVEKMQEEKIFHMWFKVNIKPFKQALLNTIRKWGNMFNRHLVGTVTSSLCDLSKFIRSADEGLQQTVNEGDYQALVNVMGYLLNVKERQAVTDEMFSPLKETIELLKFYDQDIPEEVNVYLQELPEQWNNTKKIAITVKQQVAPLQAAEVTFIRKRIIEFDSRISYYREVFKRYSFFRYTCPEPYKKVDMVHTDLNKFERNMNNIHESGSLFEVNVPDFKILKQCRKDLKLLKELWDFVNIVQTCVNDWKTTPWRNIDVENMDIECKKVCEGNKNA</sequence>
<keyword evidence="1" id="KW-0175">Coiled coil</keyword>
<dbReference type="PANTHER" id="PTHR45703">
    <property type="entry name" value="DYNEIN HEAVY CHAIN"/>
    <property type="match status" value="1"/>
</dbReference>
<proteinExistence type="predicted"/>